<dbReference type="RefSeq" id="WP_179531655.1">
    <property type="nucleotide sequence ID" value="NZ_BAAAPP010000005.1"/>
</dbReference>
<name>A0A7Y9YFS0_9ACTN</name>
<dbReference type="Pfam" id="PF06224">
    <property type="entry name" value="AlkZ-like"/>
    <property type="match status" value="1"/>
</dbReference>
<dbReference type="PANTHER" id="PTHR38479:SF2">
    <property type="entry name" value="WINGED HELIX DNA-BINDING DOMAIN-CONTAINING PROTEIN"/>
    <property type="match status" value="1"/>
</dbReference>
<evidence type="ECO:0008006" key="3">
    <source>
        <dbReference type="Google" id="ProtNLM"/>
    </source>
</evidence>
<accession>A0A7Y9YFS0</accession>
<protein>
    <recommendedName>
        <fullName evidence="3">Winged helix DNA-binding domain-containing protein</fullName>
    </recommendedName>
</protein>
<dbReference type="AlphaFoldDB" id="A0A7Y9YFS0"/>
<dbReference type="PANTHER" id="PTHR38479">
    <property type="entry name" value="LMO0824 PROTEIN"/>
    <property type="match status" value="1"/>
</dbReference>
<keyword evidence="2" id="KW-1185">Reference proteome</keyword>
<evidence type="ECO:0000313" key="2">
    <source>
        <dbReference type="Proteomes" id="UP000537326"/>
    </source>
</evidence>
<dbReference type="InterPro" id="IPR009351">
    <property type="entry name" value="AlkZ-like"/>
</dbReference>
<organism evidence="1 2">
    <name type="scientific">Nocardioides marinus</name>
    <dbReference type="NCBI Taxonomy" id="374514"/>
    <lineage>
        <taxon>Bacteria</taxon>
        <taxon>Bacillati</taxon>
        <taxon>Actinomycetota</taxon>
        <taxon>Actinomycetes</taxon>
        <taxon>Propionibacteriales</taxon>
        <taxon>Nocardioidaceae</taxon>
        <taxon>Nocardioides</taxon>
    </lineage>
</organism>
<reference evidence="1 2" key="1">
    <citation type="submission" date="2020-07" db="EMBL/GenBank/DDBJ databases">
        <title>Sequencing the genomes of 1000 actinobacteria strains.</title>
        <authorList>
            <person name="Klenk H.-P."/>
        </authorList>
    </citation>
    <scope>NUCLEOTIDE SEQUENCE [LARGE SCALE GENOMIC DNA]</scope>
    <source>
        <strain evidence="1 2">DSM 18248</strain>
    </source>
</reference>
<proteinExistence type="predicted"/>
<dbReference type="EMBL" id="JACBZI010000001">
    <property type="protein sequence ID" value="NYI10889.1"/>
    <property type="molecule type" value="Genomic_DNA"/>
</dbReference>
<sequence>MGSPRLVDDAERRARLARRHALAPGHRAADPVGATRSVVVLHSTEPATVHLSVHARVDGVTRADVSAAMETERSLVKQLAMRRTLFVFPRDLLPAAWGSAASRTAGSERARLHRDLVAAGVATDPERWLAEAGAEVIDALDGAPEGLTMTELRAAVPTIDVRADLGSSQLNPGRILTLLGAEARVVRGANTSHWRVFRPRWRTTGSWLGEVPTPLTAAEGYAELVRRWLARFGPGTETDLVWWLGATKGAVRAALAEVGAVEVGVPADGGAVAPAYVLPDDVDPAPAVEPWAALLPVLDPTAMGWKERGFHLGPHAPAVFDRNGNAGTTAWWDGRVVGCWVQDDDGTVAVRLLEDVPAQGRAALRQEAGRLTGWLAGERVGTVYPSPAMRCDPGDLTYPVLRA</sequence>
<dbReference type="Proteomes" id="UP000537326">
    <property type="component" value="Unassembled WGS sequence"/>
</dbReference>
<evidence type="ECO:0000313" key="1">
    <source>
        <dbReference type="EMBL" id="NYI10889.1"/>
    </source>
</evidence>
<comment type="caution">
    <text evidence="1">The sequence shown here is derived from an EMBL/GenBank/DDBJ whole genome shotgun (WGS) entry which is preliminary data.</text>
</comment>
<gene>
    <name evidence="1" type="ORF">BKA05_002404</name>
</gene>